<organism evidence="5">
    <name type="scientific">Heliothis virescens</name>
    <name type="common">Tobacco budworm moth</name>
    <dbReference type="NCBI Taxonomy" id="7102"/>
    <lineage>
        <taxon>Eukaryota</taxon>
        <taxon>Metazoa</taxon>
        <taxon>Ecdysozoa</taxon>
        <taxon>Arthropoda</taxon>
        <taxon>Hexapoda</taxon>
        <taxon>Insecta</taxon>
        <taxon>Pterygota</taxon>
        <taxon>Neoptera</taxon>
        <taxon>Endopterygota</taxon>
        <taxon>Lepidoptera</taxon>
        <taxon>Glossata</taxon>
        <taxon>Ditrysia</taxon>
        <taxon>Noctuoidea</taxon>
        <taxon>Noctuidae</taxon>
        <taxon>Heliothinae</taxon>
        <taxon>Heliothis</taxon>
    </lineage>
</organism>
<feature type="region of interest" description="Disordered" evidence="4">
    <location>
        <begin position="1"/>
        <end position="37"/>
    </location>
</feature>
<proteinExistence type="predicted"/>
<name>A0A2A4JKL9_HELVI</name>
<evidence type="ECO:0000256" key="3">
    <source>
        <dbReference type="PROSITE-ProRule" id="PRU00023"/>
    </source>
</evidence>
<dbReference type="InterPro" id="IPR036770">
    <property type="entry name" value="Ankyrin_rpt-contain_sf"/>
</dbReference>
<dbReference type="Gene3D" id="1.25.40.20">
    <property type="entry name" value="Ankyrin repeat-containing domain"/>
    <property type="match status" value="2"/>
</dbReference>
<protein>
    <submittedName>
        <fullName evidence="5">Uncharacterized protein</fullName>
    </submittedName>
</protein>
<dbReference type="SUPFAM" id="SSF47769">
    <property type="entry name" value="SAM/Pointed domain"/>
    <property type="match status" value="1"/>
</dbReference>
<dbReference type="SMART" id="SM00248">
    <property type="entry name" value="ANK"/>
    <property type="match status" value="5"/>
</dbReference>
<dbReference type="Gene3D" id="1.10.150.50">
    <property type="entry name" value="Transcription Factor, Ets-1"/>
    <property type="match status" value="1"/>
</dbReference>
<dbReference type="PROSITE" id="PS50088">
    <property type="entry name" value="ANK_REPEAT"/>
    <property type="match status" value="3"/>
</dbReference>
<accession>A0A2A4JKL9</accession>
<comment type="caution">
    <text evidence="5">The sequence shown here is derived from an EMBL/GenBank/DDBJ whole genome shotgun (WGS) entry which is preliminary data.</text>
</comment>
<keyword evidence="1" id="KW-0677">Repeat</keyword>
<dbReference type="InterPro" id="IPR013761">
    <property type="entry name" value="SAM/pointed_sf"/>
</dbReference>
<feature type="repeat" description="ANK" evidence="3">
    <location>
        <begin position="77"/>
        <end position="109"/>
    </location>
</feature>
<evidence type="ECO:0000256" key="1">
    <source>
        <dbReference type="ARBA" id="ARBA00022737"/>
    </source>
</evidence>
<dbReference type="SUPFAM" id="SSF48403">
    <property type="entry name" value="Ankyrin repeat"/>
    <property type="match status" value="1"/>
</dbReference>
<keyword evidence="2 3" id="KW-0040">ANK repeat</keyword>
<dbReference type="PROSITE" id="PS50297">
    <property type="entry name" value="ANK_REP_REGION"/>
    <property type="match status" value="2"/>
</dbReference>
<evidence type="ECO:0000256" key="4">
    <source>
        <dbReference type="SAM" id="MobiDB-lite"/>
    </source>
</evidence>
<dbReference type="PANTHER" id="PTHR24171">
    <property type="entry name" value="ANKYRIN REPEAT DOMAIN-CONTAINING PROTEIN 39-RELATED"/>
    <property type="match status" value="1"/>
</dbReference>
<feature type="repeat" description="ANK" evidence="3">
    <location>
        <begin position="148"/>
        <end position="180"/>
    </location>
</feature>
<dbReference type="EMBL" id="NWSH01001121">
    <property type="protein sequence ID" value="PCG72501.1"/>
    <property type="molecule type" value="Genomic_DNA"/>
</dbReference>
<dbReference type="STRING" id="7102.A0A2A4JKL9"/>
<evidence type="ECO:0000313" key="5">
    <source>
        <dbReference type="EMBL" id="PCG72501.1"/>
    </source>
</evidence>
<sequence length="478" mass="55088">MAQFLPGRPGGESDSDSDEDYGFYEKPPKNYYQHQQQNEKKKLEMDLQDAIINGNLNEVRQIVTTRLNNDVNVRLESGWTALMHACFHAQDIIVKYLLKEGADPNYRCDAMTPVMTACSNSNASNDAIYNIVIDLIAKDCKLNCIDNYGQTPLMKAIGCGRVAVVQKMLDLKVNIEIRDLQGWTAVFWAAHHNQPEILEILIARGARMSEVDKYNRTPLEIAELHEYSNIVEILKRHLQIPEEHEDSFYMEITTWHDFYPGIKKGEKPDYRSEIPHLLYGMHLENFTPTIMKTGMDLRTFLLLEESDMLKLGMELPYERQRLKSGLRNFHKRNWKIKAVAGMTAQKQENFSMLNYLTSLGSHLHQIYVLEATLQYTLREYNKIQDQIKFEPPDSQLHGKLHEAAKKLLTYIDNIKTASERVEIILKKVAESNPEPADLIKEKSMQDTVSGYITEAIVVISLGLMVYHVKKIFSYLVKK</sequence>
<reference evidence="5" key="1">
    <citation type="submission" date="2017-09" db="EMBL/GenBank/DDBJ databases">
        <title>Contemporary evolution of a Lepidopteran species, Heliothis virescens, in response to modern agricultural practices.</title>
        <authorList>
            <person name="Fritz M.L."/>
            <person name="Deyonke A.M."/>
            <person name="Papanicolaou A."/>
            <person name="Micinski S."/>
            <person name="Westbrook J."/>
            <person name="Gould F."/>
        </authorList>
    </citation>
    <scope>NUCLEOTIDE SEQUENCE [LARGE SCALE GENOMIC DNA]</scope>
    <source>
        <strain evidence="5">HvINT-</strain>
        <tissue evidence="5">Whole body</tissue>
    </source>
</reference>
<dbReference type="AlphaFoldDB" id="A0A2A4JKL9"/>
<dbReference type="Pfam" id="PF12796">
    <property type="entry name" value="Ank_2"/>
    <property type="match status" value="2"/>
</dbReference>
<feature type="compositionally biased region" description="Acidic residues" evidence="4">
    <location>
        <begin position="13"/>
        <end position="22"/>
    </location>
</feature>
<evidence type="ECO:0000256" key="2">
    <source>
        <dbReference type="ARBA" id="ARBA00023043"/>
    </source>
</evidence>
<feature type="repeat" description="ANK" evidence="3">
    <location>
        <begin position="181"/>
        <end position="213"/>
    </location>
</feature>
<dbReference type="PANTHER" id="PTHR24171:SF9">
    <property type="entry name" value="ANKYRIN REPEAT DOMAIN-CONTAINING PROTEIN 39"/>
    <property type="match status" value="1"/>
</dbReference>
<dbReference type="InterPro" id="IPR002110">
    <property type="entry name" value="Ankyrin_rpt"/>
</dbReference>
<gene>
    <name evidence="5" type="ORF">B5V51_765</name>
</gene>